<evidence type="ECO:0000313" key="4">
    <source>
        <dbReference type="Proteomes" id="UP000250572"/>
    </source>
</evidence>
<dbReference type="InterPro" id="IPR013106">
    <property type="entry name" value="Ig_V-set"/>
</dbReference>
<protein>
    <recommendedName>
        <fullName evidence="2">Ig-like domain-containing protein</fullName>
    </recommendedName>
</protein>
<dbReference type="SUPFAM" id="SSF48726">
    <property type="entry name" value="Immunoglobulin"/>
    <property type="match status" value="1"/>
</dbReference>
<dbReference type="Pfam" id="PF07686">
    <property type="entry name" value="V-set"/>
    <property type="match status" value="1"/>
</dbReference>
<keyword evidence="1" id="KW-0812">Transmembrane</keyword>
<dbReference type="InterPro" id="IPR003599">
    <property type="entry name" value="Ig_sub"/>
</dbReference>
<evidence type="ECO:0000259" key="2">
    <source>
        <dbReference type="PROSITE" id="PS50835"/>
    </source>
</evidence>
<evidence type="ECO:0000256" key="1">
    <source>
        <dbReference type="SAM" id="Phobius"/>
    </source>
</evidence>
<dbReference type="SMART" id="SM00409">
    <property type="entry name" value="IG"/>
    <property type="match status" value="1"/>
</dbReference>
<dbReference type="EMBL" id="NHOQ01000885">
    <property type="protein sequence ID" value="PWA28239.1"/>
    <property type="molecule type" value="Genomic_DNA"/>
</dbReference>
<dbReference type="InterPro" id="IPR007110">
    <property type="entry name" value="Ig-like_dom"/>
</dbReference>
<dbReference type="PROSITE" id="PS50835">
    <property type="entry name" value="IG_LIKE"/>
    <property type="match status" value="1"/>
</dbReference>
<feature type="non-terminal residue" evidence="3">
    <location>
        <position position="234"/>
    </location>
</feature>
<dbReference type="InterPro" id="IPR036179">
    <property type="entry name" value="Ig-like_dom_sf"/>
</dbReference>
<accession>A0A315VXB0</accession>
<feature type="non-terminal residue" evidence="3">
    <location>
        <position position="1"/>
    </location>
</feature>
<feature type="domain" description="Ig-like" evidence="2">
    <location>
        <begin position="6"/>
        <end position="98"/>
    </location>
</feature>
<feature type="transmembrane region" description="Helical" evidence="1">
    <location>
        <begin position="209"/>
        <end position="233"/>
    </location>
</feature>
<dbReference type="CDD" id="cd00096">
    <property type="entry name" value="Ig"/>
    <property type="match status" value="1"/>
</dbReference>
<reference evidence="3 4" key="1">
    <citation type="journal article" date="2018" name="G3 (Bethesda)">
        <title>A High-Quality Reference Genome for the Invasive Mosquitofish Gambusia affinis Using a Chicago Library.</title>
        <authorList>
            <person name="Hoffberg S.L."/>
            <person name="Troendle N.J."/>
            <person name="Glenn T.C."/>
            <person name="Mahmud O."/>
            <person name="Louha S."/>
            <person name="Chalopin D."/>
            <person name="Bennetzen J.L."/>
            <person name="Mauricio R."/>
        </authorList>
    </citation>
    <scope>NUCLEOTIDE SEQUENCE [LARGE SCALE GENOMIC DNA]</scope>
    <source>
        <strain evidence="3">NE01/NJP1002.9</strain>
        <tissue evidence="3">Muscle</tissue>
    </source>
</reference>
<sequence>CCGGFPAAVAEFSLRQPAVVAGPLGQNVLLPCQLLDSQREKLLNRPVLYWEVNGKQLPFNENKISSSPNKSIELTEVRWSDGGTYECKLSIRTDKRGSFRLRGNKTTLIVHDAMTFDLCSRHDSLLRCEVTVSQDPGLTLTLSRNGCVVQSSAPSERRAANGTVTLAATVPLTGNGQYGCQLKLHDVLITSSNFHSQQTDERRRYPEPWFLYAGLLLVPALVLLALAAAMLMCR</sequence>
<keyword evidence="1" id="KW-1133">Transmembrane helix</keyword>
<name>A0A315VXB0_GAMAF</name>
<proteinExistence type="predicted"/>
<keyword evidence="4" id="KW-1185">Reference proteome</keyword>
<dbReference type="InterPro" id="IPR013783">
    <property type="entry name" value="Ig-like_fold"/>
</dbReference>
<keyword evidence="1" id="KW-0472">Membrane</keyword>
<gene>
    <name evidence="3" type="ORF">CCH79_00018567</name>
</gene>
<dbReference type="Gene3D" id="2.60.40.10">
    <property type="entry name" value="Immunoglobulins"/>
    <property type="match status" value="1"/>
</dbReference>
<dbReference type="Proteomes" id="UP000250572">
    <property type="component" value="Unassembled WGS sequence"/>
</dbReference>
<evidence type="ECO:0000313" key="3">
    <source>
        <dbReference type="EMBL" id="PWA28239.1"/>
    </source>
</evidence>
<comment type="caution">
    <text evidence="3">The sequence shown here is derived from an EMBL/GenBank/DDBJ whole genome shotgun (WGS) entry which is preliminary data.</text>
</comment>
<dbReference type="AlphaFoldDB" id="A0A315VXB0"/>
<organism evidence="3 4">
    <name type="scientific">Gambusia affinis</name>
    <name type="common">Western mosquitofish</name>
    <name type="synonym">Heterandria affinis</name>
    <dbReference type="NCBI Taxonomy" id="33528"/>
    <lineage>
        <taxon>Eukaryota</taxon>
        <taxon>Metazoa</taxon>
        <taxon>Chordata</taxon>
        <taxon>Craniata</taxon>
        <taxon>Vertebrata</taxon>
        <taxon>Euteleostomi</taxon>
        <taxon>Actinopterygii</taxon>
        <taxon>Neopterygii</taxon>
        <taxon>Teleostei</taxon>
        <taxon>Neoteleostei</taxon>
        <taxon>Acanthomorphata</taxon>
        <taxon>Ovalentaria</taxon>
        <taxon>Atherinomorphae</taxon>
        <taxon>Cyprinodontiformes</taxon>
        <taxon>Poeciliidae</taxon>
        <taxon>Poeciliinae</taxon>
        <taxon>Gambusia</taxon>
    </lineage>
</organism>